<feature type="signal peptide" evidence="2">
    <location>
        <begin position="1"/>
        <end position="26"/>
    </location>
</feature>
<dbReference type="OrthoDB" id="9804931at2"/>
<feature type="region of interest" description="Disordered" evidence="1">
    <location>
        <begin position="26"/>
        <end position="64"/>
    </location>
</feature>
<feature type="compositionally biased region" description="Basic and acidic residues" evidence="1">
    <location>
        <begin position="52"/>
        <end position="64"/>
    </location>
</feature>
<keyword evidence="4" id="KW-1185">Reference proteome</keyword>
<keyword evidence="3" id="KW-0282">Flagellum</keyword>
<evidence type="ECO:0000256" key="1">
    <source>
        <dbReference type="SAM" id="MobiDB-lite"/>
    </source>
</evidence>
<name>A0A0K1QEP6_9BACT</name>
<feature type="chain" id="PRO_5005467257" evidence="2">
    <location>
        <begin position="27"/>
        <end position="471"/>
    </location>
</feature>
<evidence type="ECO:0000256" key="2">
    <source>
        <dbReference type="SAM" id="SignalP"/>
    </source>
</evidence>
<gene>
    <name evidence="3" type="ORF">AKJ09_10568</name>
</gene>
<proteinExistence type="predicted"/>
<dbReference type="EMBL" id="CP012333">
    <property type="protein sequence ID" value="AKV03905.1"/>
    <property type="molecule type" value="Genomic_DNA"/>
</dbReference>
<accession>A0A0K1QEP6</accession>
<evidence type="ECO:0000313" key="3">
    <source>
        <dbReference type="EMBL" id="AKV03905.1"/>
    </source>
</evidence>
<dbReference type="SUPFAM" id="SSF63825">
    <property type="entry name" value="YWTD domain"/>
    <property type="match status" value="1"/>
</dbReference>
<evidence type="ECO:0000313" key="4">
    <source>
        <dbReference type="Proteomes" id="UP000064967"/>
    </source>
</evidence>
<protein>
    <submittedName>
        <fullName evidence="3">Flagellar hook-length control protein FliK</fullName>
    </submittedName>
</protein>
<feature type="compositionally biased region" description="Low complexity" evidence="1">
    <location>
        <begin position="27"/>
        <end position="50"/>
    </location>
</feature>
<dbReference type="STRING" id="1391654.AKJ09_10568"/>
<keyword evidence="2" id="KW-0732">Signal</keyword>
<dbReference type="RefSeq" id="WP_146654595.1">
    <property type="nucleotide sequence ID" value="NZ_CP012333.1"/>
</dbReference>
<organism evidence="3 4">
    <name type="scientific">Labilithrix luteola</name>
    <dbReference type="NCBI Taxonomy" id="1391654"/>
    <lineage>
        <taxon>Bacteria</taxon>
        <taxon>Pseudomonadati</taxon>
        <taxon>Myxococcota</taxon>
        <taxon>Polyangia</taxon>
        <taxon>Polyangiales</taxon>
        <taxon>Labilitrichaceae</taxon>
        <taxon>Labilithrix</taxon>
    </lineage>
</organism>
<dbReference type="AlphaFoldDB" id="A0A0K1QEP6"/>
<dbReference type="Proteomes" id="UP000064967">
    <property type="component" value="Chromosome"/>
</dbReference>
<reference evidence="3 4" key="1">
    <citation type="submission" date="2015-08" db="EMBL/GenBank/DDBJ databases">
        <authorList>
            <person name="Babu N.S."/>
            <person name="Beckwith C.J."/>
            <person name="Beseler K.G."/>
            <person name="Brison A."/>
            <person name="Carone J.V."/>
            <person name="Caskin T.P."/>
            <person name="Diamond M."/>
            <person name="Durham M.E."/>
            <person name="Foxe J.M."/>
            <person name="Go M."/>
            <person name="Henderson B.A."/>
            <person name="Jones I.B."/>
            <person name="McGettigan J.A."/>
            <person name="Micheletti S.J."/>
            <person name="Nasrallah M.E."/>
            <person name="Ortiz D."/>
            <person name="Piller C.R."/>
            <person name="Privatt S.R."/>
            <person name="Schneider S.L."/>
            <person name="Sharp S."/>
            <person name="Smith T.C."/>
            <person name="Stanton J.D."/>
            <person name="Ullery H.E."/>
            <person name="Wilson R.J."/>
            <person name="Serrano M.G."/>
            <person name="Buck G."/>
            <person name="Lee V."/>
            <person name="Wang Y."/>
            <person name="Carvalho R."/>
            <person name="Voegtly L."/>
            <person name="Shi R."/>
            <person name="Duckworth R."/>
            <person name="Johnson A."/>
            <person name="Loviza R."/>
            <person name="Walstead R."/>
            <person name="Shah Z."/>
            <person name="Kiflezghi M."/>
            <person name="Wade K."/>
            <person name="Ball S.L."/>
            <person name="Bradley K.W."/>
            <person name="Asai D.J."/>
            <person name="Bowman C.A."/>
            <person name="Russell D.A."/>
            <person name="Pope W.H."/>
            <person name="Jacobs-Sera D."/>
            <person name="Hendrix R.W."/>
            <person name="Hatfull G.F."/>
        </authorList>
    </citation>
    <scope>NUCLEOTIDE SEQUENCE [LARGE SCALE GENOMIC DNA]</scope>
    <source>
        <strain evidence="3 4">DSM 27648</strain>
    </source>
</reference>
<dbReference type="KEGG" id="llu:AKJ09_10568"/>
<dbReference type="PROSITE" id="PS51257">
    <property type="entry name" value="PROKAR_LIPOPROTEIN"/>
    <property type="match status" value="1"/>
</dbReference>
<keyword evidence="3" id="KW-0969">Cilium</keyword>
<keyword evidence="3" id="KW-0966">Cell projection</keyword>
<sequence length="471" mass="49402">MSVSRRLGQASLAIVTLLGAAVGACASSGSGEGTESPSPSSSTTTPPTTTNKTDDPIPDQPDKAITKDGQLLFADGAPIVGLDYASGDTKGTTDATGKFTYEDGNTIKFSLGDMIFGEPKGAAILTPYQLAASVTCDDTDPVKVLVGLLETLDQDNNAANGITLPKVTAGGTAKALIQATAEEINAFVAANAPGKTLPAAADGLKAFITVFDAEAYTAGGALEKFAITTAPVRSQGVATDGTNVYFSGNYGFDITDPVTLASKKSNALAIPGELMLAGSDHIGDIDVWNGTIYAPIEDSNGYKHPKIVLYDAASLQAGTQYDIPTTLQSEGVPWVAVDGPRGFAYMAEWTTTPVIHVFDLATMTFKHDIALSKTLGRIQGGKVYKGLLYFSMDDANKTVGKIHLATGMVMDLFTINISTIELEGLVLYPRAADGSMLHTLDIDRSGGKLQANPEYRHFKATKEPLRWKACP</sequence>